<dbReference type="AlphaFoldDB" id="A0A3T1DDK9"/>
<evidence type="ECO:0000313" key="1">
    <source>
        <dbReference type="EMBL" id="BBI36173.1"/>
    </source>
</evidence>
<dbReference type="EMBL" id="AP019400">
    <property type="protein sequence ID" value="BBI36173.1"/>
    <property type="molecule type" value="Genomic_DNA"/>
</dbReference>
<keyword evidence="2" id="KW-1185">Reference proteome</keyword>
<reference evidence="1 2" key="1">
    <citation type="submission" date="2019-01" db="EMBL/GenBank/DDBJ databases">
        <title>Complete genome sequence of Cohnella hallensis HS21 isolated from Korean fir (Abies koreana) rhizospheric soil.</title>
        <authorList>
            <person name="Jiang L."/>
            <person name="Kang S.W."/>
            <person name="Kim S."/>
            <person name="Jung J."/>
            <person name="Kim C.Y."/>
            <person name="Kim D.H."/>
            <person name="Kim S.W."/>
            <person name="Lee J."/>
        </authorList>
    </citation>
    <scope>NUCLEOTIDE SEQUENCE [LARGE SCALE GENOMIC DNA]</scope>
    <source>
        <strain evidence="1 2">HS21</strain>
    </source>
</reference>
<dbReference type="KEGG" id="cohn:KCTCHS21_55720"/>
<name>A0A3T1DDK9_9BACL</name>
<proteinExistence type="predicted"/>
<evidence type="ECO:0000313" key="2">
    <source>
        <dbReference type="Proteomes" id="UP000289856"/>
    </source>
</evidence>
<accession>A0A3T1DDK9</accession>
<protein>
    <submittedName>
        <fullName evidence="1">Uncharacterized protein</fullName>
    </submittedName>
</protein>
<gene>
    <name evidence="1" type="ORF">KCTCHS21_55720</name>
</gene>
<dbReference type="Proteomes" id="UP000289856">
    <property type="component" value="Chromosome"/>
</dbReference>
<sequence length="78" mass="9214">MRTGSLMTLNKSVGNIYWLNIADNEIPFGGLIEHTNFISRNRFIDYWHRRGGVYYTGFCHNTYIECCLLSEWTFNQIT</sequence>
<organism evidence="1 2">
    <name type="scientific">Cohnella abietis</name>
    <dbReference type="NCBI Taxonomy" id="2507935"/>
    <lineage>
        <taxon>Bacteria</taxon>
        <taxon>Bacillati</taxon>
        <taxon>Bacillota</taxon>
        <taxon>Bacilli</taxon>
        <taxon>Bacillales</taxon>
        <taxon>Paenibacillaceae</taxon>
        <taxon>Cohnella</taxon>
    </lineage>
</organism>